<dbReference type="EMBL" id="LR796194">
    <property type="protein sequence ID" value="CAB4126249.1"/>
    <property type="molecule type" value="Genomic_DNA"/>
</dbReference>
<proteinExistence type="predicted"/>
<name>A0A6J7WEC1_9CAUD</name>
<dbReference type="EMBL" id="LR798204">
    <property type="protein sequence ID" value="CAB5171155.1"/>
    <property type="molecule type" value="Genomic_DNA"/>
</dbReference>
<evidence type="ECO:0000313" key="2">
    <source>
        <dbReference type="EMBL" id="CAB5171155.1"/>
    </source>
</evidence>
<protein>
    <submittedName>
        <fullName evidence="2">Uncharacterized protein</fullName>
    </submittedName>
</protein>
<accession>A0A6J7WEC1</accession>
<reference evidence="2" key="1">
    <citation type="submission" date="2020-05" db="EMBL/GenBank/DDBJ databases">
        <authorList>
            <person name="Chiriac C."/>
            <person name="Salcher M."/>
            <person name="Ghai R."/>
            <person name="Kavagutti S V."/>
        </authorList>
    </citation>
    <scope>NUCLEOTIDE SEQUENCE</scope>
</reference>
<organism evidence="2">
    <name type="scientific">uncultured Caudovirales phage</name>
    <dbReference type="NCBI Taxonomy" id="2100421"/>
    <lineage>
        <taxon>Viruses</taxon>
        <taxon>Duplodnaviria</taxon>
        <taxon>Heunggongvirae</taxon>
        <taxon>Uroviricota</taxon>
        <taxon>Caudoviricetes</taxon>
        <taxon>Peduoviridae</taxon>
        <taxon>Maltschvirus</taxon>
        <taxon>Maltschvirus maltsch</taxon>
    </lineage>
</organism>
<gene>
    <name evidence="2" type="ORF">UFOVP153_64</name>
    <name evidence="1" type="ORF">UFOVP69_59</name>
</gene>
<sequence length="86" mass="9834">MKKTTISIAFAFIALVGFSQEKKQDSLILQIQMDTATFKNVMKLIDENIDSRTLTGKMIKENIFAPLMNYKLVADKPKEQIKPIKK</sequence>
<evidence type="ECO:0000313" key="1">
    <source>
        <dbReference type="EMBL" id="CAB4126249.1"/>
    </source>
</evidence>